<reference evidence="2" key="1">
    <citation type="journal article" date="2023" name="Insect Mol. Biol.">
        <title>Genome sequencing provides insights into the evolution of gene families encoding plant cell wall-degrading enzymes in longhorned beetles.</title>
        <authorList>
            <person name="Shin N.R."/>
            <person name="Okamura Y."/>
            <person name="Kirsch R."/>
            <person name="Pauchet Y."/>
        </authorList>
    </citation>
    <scope>NUCLEOTIDE SEQUENCE</scope>
    <source>
        <strain evidence="2">AMC_N1</strain>
    </source>
</reference>
<keyword evidence="3" id="KW-1185">Reference proteome</keyword>
<name>A0AAV8YK42_9CUCU</name>
<evidence type="ECO:0000313" key="3">
    <source>
        <dbReference type="Proteomes" id="UP001162162"/>
    </source>
</evidence>
<sequence>MPSFDKLWMPAVRKSAGQTLFSTISAHGGLLKQPTWQAILWQVLFPLLDKVRSLSNSASSEKVDAGGNILIHHTRNTAQKQWAETQVLTLSGVARVFNTKRQLLQALGDFPRAWSILLEFIEHAALSKNNEVSIAALKSFQEILFLSKTQSVDNKVILEDKEIWAIAWKIWIKIGTEITIPAMESEVHDDFYLPSQTFLTSLVQIFPNVFQHIKANFTLDDLKQLSTVLSNAVSVPVYGETTPYIISASSDLSLTPLHDGVLHAVELLQKEAMQRNNSKMIPELFKLLLTFAKFTCSPPIFSKIENKQTKISDWVTMNYIPFGEKSVTMVVKLYEKTAELPDVINANILKEIIVALHTPLALKYNCVSNSVWKLAANSLITILKVGLKVARSQGNQFSSMWDELAKTLNDFLFPNTCASADKGLEEMVSDEATDCQIIELLRTEVLPYSKSIPKEFIMQVVILLNKGSIHSATNTLLQFSLIDGGNNELVINGDDKNNGIAGHLAVTSLLHRFQEVLKKYIEDEKLSIVFLKYLFVLKALTTLIISMKKAVKEDNKAWEQLISLYPYLVECTTTTSTQVSLAIKGGSSTVL</sequence>
<dbReference type="Pfam" id="PF16206">
    <property type="entry name" value="Mon2_C"/>
    <property type="match status" value="2"/>
</dbReference>
<comment type="caution">
    <text evidence="2">The sequence shown here is derived from an EMBL/GenBank/DDBJ whole genome shotgun (WGS) entry which is preliminary data.</text>
</comment>
<dbReference type="AlphaFoldDB" id="A0AAV8YK42"/>
<evidence type="ECO:0000313" key="2">
    <source>
        <dbReference type="EMBL" id="KAJ8951458.1"/>
    </source>
</evidence>
<gene>
    <name evidence="2" type="ORF">NQ318_006891</name>
</gene>
<dbReference type="EMBL" id="JAPWTK010000084">
    <property type="protein sequence ID" value="KAJ8951458.1"/>
    <property type="molecule type" value="Genomic_DNA"/>
</dbReference>
<dbReference type="Proteomes" id="UP001162162">
    <property type="component" value="Unassembled WGS sequence"/>
</dbReference>
<dbReference type="InterPro" id="IPR032817">
    <property type="entry name" value="Mon2_C"/>
</dbReference>
<feature type="domain" description="Mon2 C-terminal" evidence="1">
    <location>
        <begin position="9"/>
        <end position="150"/>
    </location>
</feature>
<evidence type="ECO:0000259" key="1">
    <source>
        <dbReference type="Pfam" id="PF16206"/>
    </source>
</evidence>
<proteinExistence type="predicted"/>
<accession>A0AAV8YK42</accession>
<feature type="domain" description="Mon2 C-terminal" evidence="1">
    <location>
        <begin position="158"/>
        <end position="477"/>
    </location>
</feature>
<protein>
    <recommendedName>
        <fullName evidence="1">Mon2 C-terminal domain-containing protein</fullName>
    </recommendedName>
</protein>
<organism evidence="2 3">
    <name type="scientific">Aromia moschata</name>
    <dbReference type="NCBI Taxonomy" id="1265417"/>
    <lineage>
        <taxon>Eukaryota</taxon>
        <taxon>Metazoa</taxon>
        <taxon>Ecdysozoa</taxon>
        <taxon>Arthropoda</taxon>
        <taxon>Hexapoda</taxon>
        <taxon>Insecta</taxon>
        <taxon>Pterygota</taxon>
        <taxon>Neoptera</taxon>
        <taxon>Endopterygota</taxon>
        <taxon>Coleoptera</taxon>
        <taxon>Polyphaga</taxon>
        <taxon>Cucujiformia</taxon>
        <taxon>Chrysomeloidea</taxon>
        <taxon>Cerambycidae</taxon>
        <taxon>Cerambycinae</taxon>
        <taxon>Callichromatini</taxon>
        <taxon>Aromia</taxon>
    </lineage>
</organism>